<dbReference type="GO" id="GO:0010181">
    <property type="term" value="F:FMN binding"/>
    <property type="evidence" value="ECO:0007669"/>
    <property type="project" value="InterPro"/>
</dbReference>
<dbReference type="Proteomes" id="UP000184292">
    <property type="component" value="Unassembled WGS sequence"/>
</dbReference>
<keyword evidence="4" id="KW-0560">Oxidoreductase</keyword>
<dbReference type="AlphaFoldDB" id="A0A1M6ELQ7"/>
<dbReference type="InterPro" id="IPR012349">
    <property type="entry name" value="Split_barrel_FMN-bd"/>
</dbReference>
<dbReference type="SUPFAM" id="SSF50475">
    <property type="entry name" value="FMN-binding split barrel"/>
    <property type="match status" value="1"/>
</dbReference>
<accession>A0A1M6ELQ7</accession>
<dbReference type="GO" id="GO:0004733">
    <property type="term" value="F:pyridoxamine phosphate oxidase activity"/>
    <property type="evidence" value="ECO:0007669"/>
    <property type="project" value="InterPro"/>
</dbReference>
<proteinExistence type="predicted"/>
<comment type="cofactor">
    <cofactor evidence="1">
        <name>FMN</name>
        <dbReference type="ChEBI" id="CHEBI:58210"/>
    </cofactor>
</comment>
<organism evidence="6 7">
    <name type="scientific">Wenxinia saemankumensis</name>
    <dbReference type="NCBI Taxonomy" id="1447782"/>
    <lineage>
        <taxon>Bacteria</taxon>
        <taxon>Pseudomonadati</taxon>
        <taxon>Pseudomonadota</taxon>
        <taxon>Alphaproteobacteria</taxon>
        <taxon>Rhodobacterales</taxon>
        <taxon>Roseobacteraceae</taxon>
        <taxon>Wenxinia</taxon>
    </lineage>
</organism>
<evidence type="ECO:0000313" key="7">
    <source>
        <dbReference type="Proteomes" id="UP000184292"/>
    </source>
</evidence>
<dbReference type="PANTHER" id="PTHR10851:SF3">
    <property type="entry name" value="PYRIDOXINE_PYRIDOXAMINE 5'-PHOSPHATE OXIDASE 2"/>
    <property type="match status" value="1"/>
</dbReference>
<name>A0A1M6ELQ7_9RHOB</name>
<evidence type="ECO:0000313" key="6">
    <source>
        <dbReference type="EMBL" id="SHI86475.1"/>
    </source>
</evidence>
<dbReference type="Gene3D" id="2.30.110.10">
    <property type="entry name" value="Electron Transport, Fmn-binding Protein, Chain A"/>
    <property type="match status" value="1"/>
</dbReference>
<feature type="domain" description="Pyridoxamine 5'-phosphate oxidase Alr4036 family FMN-binding" evidence="5">
    <location>
        <begin position="12"/>
        <end position="98"/>
    </location>
</feature>
<evidence type="ECO:0000256" key="1">
    <source>
        <dbReference type="ARBA" id="ARBA00001917"/>
    </source>
</evidence>
<dbReference type="EMBL" id="FQYO01000003">
    <property type="protein sequence ID" value="SHI86475.1"/>
    <property type="molecule type" value="Genomic_DNA"/>
</dbReference>
<dbReference type="STRING" id="1447782.SAMN05444417_2064"/>
<keyword evidence="7" id="KW-1185">Reference proteome</keyword>
<sequence>MSERAALRGAMWAALQRGVEEGDHPMRLVALATVTEDGFPAVRTVALRALDRHQGWLEVQSDARSAKVAELTRRPRAALLAWDPGTQLQVRARGEVQIRAGEIVRPAWDRVPEESRVAYGSEPAPGTPIRAATDYVKTPDFDRFAVLRLTIEAVDLVDLNEPHRRVIYQRADHFEGTWLAP</sequence>
<gene>
    <name evidence="6" type="ORF">SAMN05444417_2064</name>
</gene>
<dbReference type="Pfam" id="PF12766">
    <property type="entry name" value="Pyridox_oxase_2"/>
    <property type="match status" value="1"/>
</dbReference>
<reference evidence="6 7" key="1">
    <citation type="submission" date="2016-11" db="EMBL/GenBank/DDBJ databases">
        <authorList>
            <person name="Jaros S."/>
            <person name="Januszkiewicz K."/>
            <person name="Wedrychowicz H."/>
        </authorList>
    </citation>
    <scope>NUCLEOTIDE SEQUENCE [LARGE SCALE GENOMIC DNA]</scope>
    <source>
        <strain evidence="6 7">DSM 100565</strain>
    </source>
</reference>
<dbReference type="InterPro" id="IPR000659">
    <property type="entry name" value="Pyridox_Oxase"/>
</dbReference>
<dbReference type="PANTHER" id="PTHR10851">
    <property type="entry name" value="PYRIDOXINE-5-PHOSPHATE OXIDASE"/>
    <property type="match status" value="1"/>
</dbReference>
<evidence type="ECO:0000256" key="4">
    <source>
        <dbReference type="ARBA" id="ARBA00023002"/>
    </source>
</evidence>
<keyword evidence="3" id="KW-0288">FMN</keyword>
<protein>
    <submittedName>
        <fullName evidence="6">Pyridoxamine 5'-phosphate oxidase</fullName>
    </submittedName>
</protein>
<dbReference type="GO" id="GO:0008615">
    <property type="term" value="P:pyridoxine biosynthetic process"/>
    <property type="evidence" value="ECO:0007669"/>
    <property type="project" value="InterPro"/>
</dbReference>
<dbReference type="InterPro" id="IPR024624">
    <property type="entry name" value="Pyridox_Oxase_Alr4036_FMN-bd"/>
</dbReference>
<evidence type="ECO:0000256" key="2">
    <source>
        <dbReference type="ARBA" id="ARBA00022630"/>
    </source>
</evidence>
<keyword evidence="2" id="KW-0285">Flavoprotein</keyword>
<evidence type="ECO:0000259" key="5">
    <source>
        <dbReference type="Pfam" id="PF12766"/>
    </source>
</evidence>
<dbReference type="OrthoDB" id="5120525at2"/>
<evidence type="ECO:0000256" key="3">
    <source>
        <dbReference type="ARBA" id="ARBA00022643"/>
    </source>
</evidence>
<dbReference type="RefSeq" id="WP_073329534.1">
    <property type="nucleotide sequence ID" value="NZ_FQYO01000003.1"/>
</dbReference>